<evidence type="ECO:0000313" key="1">
    <source>
        <dbReference type="EMBL" id="KKN67651.1"/>
    </source>
</evidence>
<name>A0A0F9V2A9_9ZZZZ</name>
<dbReference type="AlphaFoldDB" id="A0A0F9V2A9"/>
<organism evidence="1">
    <name type="scientific">marine sediment metagenome</name>
    <dbReference type="NCBI Taxonomy" id="412755"/>
    <lineage>
        <taxon>unclassified sequences</taxon>
        <taxon>metagenomes</taxon>
        <taxon>ecological metagenomes</taxon>
    </lineage>
</organism>
<comment type="caution">
    <text evidence="1">The sequence shown here is derived from an EMBL/GenBank/DDBJ whole genome shotgun (WGS) entry which is preliminary data.</text>
</comment>
<gene>
    <name evidence="1" type="ORF">LCGC14_0459100</name>
</gene>
<accession>A0A0F9V2A9</accession>
<protein>
    <submittedName>
        <fullName evidence="1">Uncharacterized protein</fullName>
    </submittedName>
</protein>
<proteinExistence type="predicted"/>
<dbReference type="EMBL" id="LAZR01000468">
    <property type="protein sequence ID" value="KKN67651.1"/>
    <property type="molecule type" value="Genomic_DNA"/>
</dbReference>
<reference evidence="1" key="1">
    <citation type="journal article" date="2015" name="Nature">
        <title>Complex archaea that bridge the gap between prokaryotes and eukaryotes.</title>
        <authorList>
            <person name="Spang A."/>
            <person name="Saw J.H."/>
            <person name="Jorgensen S.L."/>
            <person name="Zaremba-Niedzwiedzka K."/>
            <person name="Martijn J."/>
            <person name="Lind A.E."/>
            <person name="van Eijk R."/>
            <person name="Schleper C."/>
            <person name="Guy L."/>
            <person name="Ettema T.J."/>
        </authorList>
    </citation>
    <scope>NUCLEOTIDE SEQUENCE</scope>
</reference>
<sequence>MFDIYNEDWPTTEKAFVAFSDLNYAEPIFLWFSPGGYIAQDAVDGCLTVKALASDDAPPYSGLWVWEGSFDTMDDIYDSIEGTGNWRRPTDKEWCHIMCQENPWSKKNECKT</sequence>